<keyword evidence="3" id="KW-1185">Reference proteome</keyword>
<evidence type="ECO:0000313" key="3">
    <source>
        <dbReference type="Proteomes" id="UP001597058"/>
    </source>
</evidence>
<keyword evidence="1" id="KW-0812">Transmembrane</keyword>
<feature type="transmembrane region" description="Helical" evidence="1">
    <location>
        <begin position="6"/>
        <end position="27"/>
    </location>
</feature>
<name>A0ABW3XK76_9ACTN</name>
<organism evidence="2 3">
    <name type="scientific">Streptomyces kaempferi</name>
    <dbReference type="NCBI Taxonomy" id="333725"/>
    <lineage>
        <taxon>Bacteria</taxon>
        <taxon>Bacillati</taxon>
        <taxon>Actinomycetota</taxon>
        <taxon>Actinomycetes</taxon>
        <taxon>Kitasatosporales</taxon>
        <taxon>Streptomycetaceae</taxon>
        <taxon>Streptomyces</taxon>
    </lineage>
</organism>
<gene>
    <name evidence="2" type="ORF">ACFQ5X_29050</name>
</gene>
<evidence type="ECO:0000256" key="1">
    <source>
        <dbReference type="SAM" id="Phobius"/>
    </source>
</evidence>
<dbReference type="EMBL" id="JBHTMM010000043">
    <property type="protein sequence ID" value="MFD1309897.1"/>
    <property type="molecule type" value="Genomic_DNA"/>
</dbReference>
<accession>A0ABW3XK76</accession>
<keyword evidence="1" id="KW-0472">Membrane</keyword>
<sequence>MLFATVVAYTLGVSVIGLIISLFLFIMRAAWFIGMSMIDLLILACSGGKVDPRLRRVL</sequence>
<evidence type="ECO:0000313" key="2">
    <source>
        <dbReference type="EMBL" id="MFD1309897.1"/>
    </source>
</evidence>
<dbReference type="Proteomes" id="UP001597058">
    <property type="component" value="Unassembled WGS sequence"/>
</dbReference>
<comment type="caution">
    <text evidence="2">The sequence shown here is derived from an EMBL/GenBank/DDBJ whole genome shotgun (WGS) entry which is preliminary data.</text>
</comment>
<reference evidence="3" key="1">
    <citation type="journal article" date="2019" name="Int. J. Syst. Evol. Microbiol.">
        <title>The Global Catalogue of Microorganisms (GCM) 10K type strain sequencing project: providing services to taxonomists for standard genome sequencing and annotation.</title>
        <authorList>
            <consortium name="The Broad Institute Genomics Platform"/>
            <consortium name="The Broad Institute Genome Sequencing Center for Infectious Disease"/>
            <person name="Wu L."/>
            <person name="Ma J."/>
        </authorList>
    </citation>
    <scope>NUCLEOTIDE SEQUENCE [LARGE SCALE GENOMIC DNA]</scope>
    <source>
        <strain evidence="3">CGMCC 4.7020</strain>
    </source>
</reference>
<proteinExistence type="predicted"/>
<keyword evidence="1" id="KW-1133">Transmembrane helix</keyword>
<protein>
    <submittedName>
        <fullName evidence="2">Uncharacterized protein</fullName>
    </submittedName>
</protein>